<feature type="chain" id="PRO_5035316146" description="Signal peptidase I" evidence="4">
    <location>
        <begin position="31"/>
        <end position="179"/>
    </location>
</feature>
<dbReference type="InterPro" id="IPR000223">
    <property type="entry name" value="Pept_S26A_signal_pept_1"/>
</dbReference>
<evidence type="ECO:0000256" key="4">
    <source>
        <dbReference type="SAM" id="SignalP"/>
    </source>
</evidence>
<dbReference type="Pfam" id="PF10502">
    <property type="entry name" value="Peptidase_S26"/>
    <property type="match status" value="1"/>
</dbReference>
<evidence type="ECO:0000259" key="5">
    <source>
        <dbReference type="Pfam" id="PF10502"/>
    </source>
</evidence>
<dbReference type="CDD" id="cd06530">
    <property type="entry name" value="S26_SPase_I"/>
    <property type="match status" value="1"/>
</dbReference>
<name>A0A8J3R872_9ACTN</name>
<keyword evidence="7" id="KW-1185">Reference proteome</keyword>
<dbReference type="SUPFAM" id="SSF51306">
    <property type="entry name" value="LexA/Signal peptidase"/>
    <property type="match status" value="1"/>
</dbReference>
<proteinExistence type="inferred from homology"/>
<accession>A0A8J3R872</accession>
<dbReference type="PRINTS" id="PR00727">
    <property type="entry name" value="LEADERPTASE"/>
</dbReference>
<keyword evidence="3" id="KW-0645">Protease</keyword>
<evidence type="ECO:0000256" key="1">
    <source>
        <dbReference type="ARBA" id="ARBA00004401"/>
    </source>
</evidence>
<dbReference type="EMBL" id="BOOG01000016">
    <property type="protein sequence ID" value="GIH69561.1"/>
    <property type="molecule type" value="Genomic_DNA"/>
</dbReference>
<feature type="domain" description="Peptidase S26" evidence="5">
    <location>
        <begin position="25"/>
        <end position="178"/>
    </location>
</feature>
<feature type="signal peptide" evidence="4">
    <location>
        <begin position="1"/>
        <end position="30"/>
    </location>
</feature>
<organism evidence="6 7">
    <name type="scientific">Sphaerimonospora thailandensis</name>
    <dbReference type="NCBI Taxonomy" id="795644"/>
    <lineage>
        <taxon>Bacteria</taxon>
        <taxon>Bacillati</taxon>
        <taxon>Actinomycetota</taxon>
        <taxon>Actinomycetes</taxon>
        <taxon>Streptosporangiales</taxon>
        <taxon>Streptosporangiaceae</taxon>
        <taxon>Sphaerimonospora</taxon>
    </lineage>
</organism>
<comment type="subcellular location">
    <subcellularLocation>
        <location evidence="1">Cell membrane</location>
        <topology evidence="1">Single-pass type II membrane protein</topology>
    </subcellularLocation>
    <subcellularLocation>
        <location evidence="3">Membrane</location>
        <topology evidence="3">Single-pass type II membrane protein</topology>
    </subcellularLocation>
</comment>
<evidence type="ECO:0000256" key="2">
    <source>
        <dbReference type="ARBA" id="ARBA00009370"/>
    </source>
</evidence>
<dbReference type="Gene3D" id="2.10.109.10">
    <property type="entry name" value="Umud Fragment, subunit A"/>
    <property type="match status" value="1"/>
</dbReference>
<comment type="similarity">
    <text evidence="2 3">Belongs to the peptidase S26 family.</text>
</comment>
<keyword evidence="4" id="KW-0732">Signal</keyword>
<protein>
    <recommendedName>
        <fullName evidence="3">Signal peptidase I</fullName>
        <ecNumber evidence="3">3.4.21.89</ecNumber>
    </recommendedName>
</protein>
<dbReference type="NCBIfam" id="TIGR02227">
    <property type="entry name" value="sigpep_I_bact"/>
    <property type="match status" value="1"/>
</dbReference>
<keyword evidence="3" id="KW-0378">Hydrolase</keyword>
<dbReference type="GO" id="GO:0009003">
    <property type="term" value="F:signal peptidase activity"/>
    <property type="evidence" value="ECO:0007669"/>
    <property type="project" value="UniProtKB-EC"/>
</dbReference>
<gene>
    <name evidence="6" type="ORF">Mth01_18140</name>
</gene>
<dbReference type="AlphaFoldDB" id="A0A8J3R872"/>
<dbReference type="GO" id="GO:0006465">
    <property type="term" value="P:signal peptide processing"/>
    <property type="evidence" value="ECO:0007669"/>
    <property type="project" value="InterPro"/>
</dbReference>
<evidence type="ECO:0000313" key="7">
    <source>
        <dbReference type="Proteomes" id="UP000610966"/>
    </source>
</evidence>
<reference evidence="6" key="1">
    <citation type="submission" date="2021-01" db="EMBL/GenBank/DDBJ databases">
        <title>Whole genome shotgun sequence of Sphaerimonospora thailandensis NBRC 107569.</title>
        <authorList>
            <person name="Komaki H."/>
            <person name="Tamura T."/>
        </authorList>
    </citation>
    <scope>NUCLEOTIDE SEQUENCE</scope>
    <source>
        <strain evidence="6">NBRC 107569</strain>
    </source>
</reference>
<evidence type="ECO:0000256" key="3">
    <source>
        <dbReference type="RuleBase" id="RU362042"/>
    </source>
</evidence>
<dbReference type="InterPro" id="IPR019533">
    <property type="entry name" value="Peptidase_S26"/>
</dbReference>
<comment type="catalytic activity">
    <reaction evidence="3">
        <text>Cleavage of hydrophobic, N-terminal signal or leader sequences from secreted and periplasmic proteins.</text>
        <dbReference type="EC" id="3.4.21.89"/>
    </reaction>
</comment>
<dbReference type="PANTHER" id="PTHR43390:SF1">
    <property type="entry name" value="CHLOROPLAST PROCESSING PEPTIDASE"/>
    <property type="match status" value="1"/>
</dbReference>
<evidence type="ECO:0000313" key="6">
    <source>
        <dbReference type="EMBL" id="GIH69561.1"/>
    </source>
</evidence>
<dbReference type="PANTHER" id="PTHR43390">
    <property type="entry name" value="SIGNAL PEPTIDASE I"/>
    <property type="match status" value="1"/>
</dbReference>
<dbReference type="Proteomes" id="UP000610966">
    <property type="component" value="Unassembled WGS sequence"/>
</dbReference>
<dbReference type="GO" id="GO:0005886">
    <property type="term" value="C:plasma membrane"/>
    <property type="evidence" value="ECO:0007669"/>
    <property type="project" value="UniProtKB-SubCell"/>
</dbReference>
<sequence>MLDNAGMTNRALHVLLAILLTAASASCAVADRITGRQKAFTVPGRSMEPTIKHGSRVDARLTHGDYTPKVGDIIIFHAPRSWSDGRSGAREHIARVIGVPGSRVACCDPAGKVLLDGEPLDEPYLGAPPIYLLKFDVTVPQGRLWVMGDNRDQALDSRAYRTDPHHGTIPLSDVVGVVI</sequence>
<dbReference type="GO" id="GO:0004252">
    <property type="term" value="F:serine-type endopeptidase activity"/>
    <property type="evidence" value="ECO:0007669"/>
    <property type="project" value="InterPro"/>
</dbReference>
<dbReference type="EC" id="3.4.21.89" evidence="3"/>
<comment type="caution">
    <text evidence="6">The sequence shown here is derived from an EMBL/GenBank/DDBJ whole genome shotgun (WGS) entry which is preliminary data.</text>
</comment>
<dbReference type="InterPro" id="IPR036286">
    <property type="entry name" value="LexA/Signal_pep-like_sf"/>
</dbReference>